<dbReference type="EMBL" id="MDET01000011">
    <property type="protein sequence ID" value="OQM76073.1"/>
    <property type="molecule type" value="Genomic_DNA"/>
</dbReference>
<evidence type="ECO:0000313" key="7">
    <source>
        <dbReference type="Proteomes" id="UP000191905"/>
    </source>
</evidence>
<keyword evidence="7" id="KW-1185">Reference proteome</keyword>
<evidence type="ECO:0000259" key="5">
    <source>
        <dbReference type="Pfam" id="PF13610"/>
    </source>
</evidence>
<dbReference type="Proteomes" id="UP000191905">
    <property type="component" value="Unassembled WGS sequence"/>
</dbReference>
<protein>
    <submittedName>
        <fullName evidence="6">Integrase</fullName>
    </submittedName>
</protein>
<keyword evidence="4" id="KW-0233">DNA recombination</keyword>
<dbReference type="OrthoDB" id="4315389at2"/>
<reference evidence="6 7" key="1">
    <citation type="journal article" date="2016" name="Int. J. Syst. Evol. Microbiol.">
        <title>Pseudaminobacter manganicus sp. nov., isolated from sludge of a manganese mine.</title>
        <authorList>
            <person name="Li J."/>
            <person name="Huang J."/>
            <person name="Liao S."/>
            <person name="Wang G."/>
        </authorList>
    </citation>
    <scope>NUCLEOTIDE SEQUENCE [LARGE SCALE GENOMIC DNA]</scope>
    <source>
        <strain evidence="6 7">JH-7</strain>
    </source>
</reference>
<dbReference type="InterPro" id="IPR047930">
    <property type="entry name" value="Transpos_IS6"/>
</dbReference>
<evidence type="ECO:0000256" key="3">
    <source>
        <dbReference type="ARBA" id="ARBA00023125"/>
    </source>
</evidence>
<accession>A0A1V8RSF0</accession>
<dbReference type="GO" id="GO:0032196">
    <property type="term" value="P:transposition"/>
    <property type="evidence" value="ECO:0007669"/>
    <property type="project" value="UniProtKB-KW"/>
</dbReference>
<gene>
    <name evidence="6" type="ORF">BFN67_16675</name>
</gene>
<dbReference type="NCBIfam" id="NF033587">
    <property type="entry name" value="transpos_IS6"/>
    <property type="match status" value="1"/>
</dbReference>
<dbReference type="GO" id="GO:0006310">
    <property type="term" value="P:DNA recombination"/>
    <property type="evidence" value="ECO:0007669"/>
    <property type="project" value="UniProtKB-KW"/>
</dbReference>
<evidence type="ECO:0000256" key="1">
    <source>
        <dbReference type="ARBA" id="ARBA00002286"/>
    </source>
</evidence>
<dbReference type="AlphaFoldDB" id="A0A1V8RSF0"/>
<keyword evidence="2" id="KW-0815">Transposition</keyword>
<dbReference type="Pfam" id="PF13610">
    <property type="entry name" value="DDE_Tnp_IS240"/>
    <property type="match status" value="1"/>
</dbReference>
<dbReference type="GO" id="GO:0003677">
    <property type="term" value="F:DNA binding"/>
    <property type="evidence" value="ECO:0007669"/>
    <property type="project" value="UniProtKB-KW"/>
</dbReference>
<dbReference type="PANTHER" id="PTHR35528:SF3">
    <property type="entry name" value="BLL1675 PROTEIN"/>
    <property type="match status" value="1"/>
</dbReference>
<dbReference type="Gene3D" id="3.30.420.10">
    <property type="entry name" value="Ribonuclease H-like superfamily/Ribonuclease H"/>
    <property type="match status" value="1"/>
</dbReference>
<proteinExistence type="predicted"/>
<evidence type="ECO:0000256" key="4">
    <source>
        <dbReference type="ARBA" id="ARBA00023172"/>
    </source>
</evidence>
<organism evidence="6 7">
    <name type="scientific">Manganibacter manganicus</name>
    <dbReference type="NCBI Taxonomy" id="1873176"/>
    <lineage>
        <taxon>Bacteria</taxon>
        <taxon>Pseudomonadati</taxon>
        <taxon>Pseudomonadota</taxon>
        <taxon>Alphaproteobacteria</taxon>
        <taxon>Hyphomicrobiales</taxon>
        <taxon>Phyllobacteriaceae</taxon>
        <taxon>Manganibacter</taxon>
    </lineage>
</organism>
<keyword evidence="3" id="KW-0238">DNA-binding</keyword>
<evidence type="ECO:0000313" key="6">
    <source>
        <dbReference type="EMBL" id="OQM76073.1"/>
    </source>
</evidence>
<dbReference type="InterPro" id="IPR032874">
    <property type="entry name" value="DDE_dom"/>
</dbReference>
<comment type="function">
    <text evidence="1">Involved in the transposition of the insertion sequence.</text>
</comment>
<evidence type="ECO:0000256" key="2">
    <source>
        <dbReference type="ARBA" id="ARBA00022578"/>
    </source>
</evidence>
<dbReference type="InterPro" id="IPR036397">
    <property type="entry name" value="RNaseH_sf"/>
</dbReference>
<dbReference type="InterPro" id="IPR012337">
    <property type="entry name" value="RNaseH-like_sf"/>
</dbReference>
<dbReference type="RefSeq" id="WP_080919261.1">
    <property type="nucleotide sequence ID" value="NZ_MDET01000011.1"/>
</dbReference>
<sequence length="232" mass="27569">MFKGRHFDRSVILLCVRWYLAYNLSLRDLEEMMAERGIRVDHSTLHRWVVHFAPLLLERFSRRKRAVAGKWHVDETYIKVRGRWMYLYRAIDNVGDTVEFFFSEHRDLLAAKRFIRKAIKRHGRPERIVIDGSQTNREAIISCDGESRLQDRSLRPLNPIRIRQSQYLNNRIEQDHRRIKRRIRSMLGFKSMTCAATILSGIEMVHMMRKRQARYACNPAPSLAEQFEIVAA</sequence>
<name>A0A1V8RSF0_9HYPH</name>
<dbReference type="PANTHER" id="PTHR35528">
    <property type="entry name" value="BLL1675 PROTEIN"/>
    <property type="match status" value="1"/>
</dbReference>
<dbReference type="SUPFAM" id="SSF53098">
    <property type="entry name" value="Ribonuclease H-like"/>
    <property type="match status" value="1"/>
</dbReference>
<comment type="caution">
    <text evidence="6">The sequence shown here is derived from an EMBL/GenBank/DDBJ whole genome shotgun (WGS) entry which is preliminary data.</text>
</comment>
<dbReference type="InterPro" id="IPR052183">
    <property type="entry name" value="IS_Transposase"/>
</dbReference>
<feature type="domain" description="DDE" evidence="5">
    <location>
        <begin position="70"/>
        <end position="211"/>
    </location>
</feature>